<organism evidence="2 3">
    <name type="scientific">Brevundimonas vesicularis</name>
    <name type="common">Pseudomonas vesicularis</name>
    <dbReference type="NCBI Taxonomy" id="41276"/>
    <lineage>
        <taxon>Bacteria</taxon>
        <taxon>Pseudomonadati</taxon>
        <taxon>Pseudomonadota</taxon>
        <taxon>Alphaproteobacteria</taxon>
        <taxon>Caulobacterales</taxon>
        <taxon>Caulobacteraceae</taxon>
        <taxon>Brevundimonas</taxon>
    </lineage>
</organism>
<proteinExistence type="predicted"/>
<evidence type="ECO:0000256" key="1">
    <source>
        <dbReference type="SAM" id="Phobius"/>
    </source>
</evidence>
<dbReference type="RefSeq" id="WP_184278918.1">
    <property type="nucleotide sequence ID" value="NZ_JACHLJ010000001.1"/>
</dbReference>
<feature type="transmembrane region" description="Helical" evidence="1">
    <location>
        <begin position="68"/>
        <end position="90"/>
    </location>
</feature>
<accession>A0A7W9FTW9</accession>
<keyword evidence="2" id="KW-0808">Transferase</keyword>
<dbReference type="GO" id="GO:0016746">
    <property type="term" value="F:acyltransferase activity"/>
    <property type="evidence" value="ECO:0007669"/>
    <property type="project" value="UniProtKB-KW"/>
</dbReference>
<dbReference type="AlphaFoldDB" id="A0A7W9FTW9"/>
<keyword evidence="1" id="KW-1133">Transmembrane helix</keyword>
<gene>
    <name evidence="2" type="ORF">HNP47_001457</name>
</gene>
<reference evidence="2 3" key="1">
    <citation type="submission" date="2020-08" db="EMBL/GenBank/DDBJ databases">
        <title>Functional genomics of gut bacteria from endangered species of beetles.</title>
        <authorList>
            <person name="Carlos-Shanley C."/>
        </authorList>
    </citation>
    <scope>NUCLEOTIDE SEQUENCE [LARGE SCALE GENOMIC DNA]</scope>
    <source>
        <strain evidence="2 3">S00192</strain>
    </source>
</reference>
<comment type="caution">
    <text evidence="2">The sequence shown here is derived from an EMBL/GenBank/DDBJ whole genome shotgun (WGS) entry which is preliminary data.</text>
</comment>
<keyword evidence="1" id="KW-0812">Transmembrane</keyword>
<dbReference type="Proteomes" id="UP000556201">
    <property type="component" value="Unassembled WGS sequence"/>
</dbReference>
<protein>
    <submittedName>
        <fullName evidence="2">D-alanyl-lipoteichoic acid acyltransferase DltB (MBOAT superfamily)</fullName>
    </submittedName>
</protein>
<evidence type="ECO:0000313" key="2">
    <source>
        <dbReference type="EMBL" id="MBB5771488.1"/>
    </source>
</evidence>
<keyword evidence="1" id="KW-0472">Membrane</keyword>
<name>A0A7W9FTW9_BREVE</name>
<feature type="transmembrane region" description="Helical" evidence="1">
    <location>
        <begin position="34"/>
        <end position="56"/>
    </location>
</feature>
<sequence>MRRLLIFVIYPFGLSYLMALSAQAAGLRWAGMLWLGVAFNYLVFGLPGLLAAVWLGREQMRDWLEFKAALTTMAIGCFVFASINYGTWFFTSDEEGIRRYSFVEASALGLRDSILNVSLAAAIVAVCILIGKRVEVLIAMLRPKVR</sequence>
<keyword evidence="2" id="KW-0012">Acyltransferase</keyword>
<feature type="transmembrane region" description="Helical" evidence="1">
    <location>
        <begin position="110"/>
        <end position="131"/>
    </location>
</feature>
<dbReference type="EMBL" id="JACHLJ010000001">
    <property type="protein sequence ID" value="MBB5771488.1"/>
    <property type="molecule type" value="Genomic_DNA"/>
</dbReference>
<evidence type="ECO:0000313" key="3">
    <source>
        <dbReference type="Proteomes" id="UP000556201"/>
    </source>
</evidence>